<evidence type="ECO:0000313" key="3">
    <source>
        <dbReference type="Proteomes" id="UP001516023"/>
    </source>
</evidence>
<comment type="caution">
    <text evidence="2">The sequence shown here is derived from an EMBL/GenBank/DDBJ whole genome shotgun (WGS) entry which is preliminary data.</text>
</comment>
<keyword evidence="3" id="KW-1185">Reference proteome</keyword>
<gene>
    <name evidence="2" type="ORF">HJC23_011054</name>
</gene>
<sequence>MTTIDKAMQQTCNLMPPTSSRAGVLSTDSHSPPVTKTTVGPNLLHPLNIITQLGIKVLREHLGILSSPEILLPVEEPHGDFELTGVLDDGNELFDLIGGQFTSTFVDINFCLFADEVSETTSKTFDFCEAEDNISLALNVSVEDTQDVLELGTLHH</sequence>
<dbReference type="Proteomes" id="UP001516023">
    <property type="component" value="Unassembled WGS sequence"/>
</dbReference>
<reference evidence="2 3" key="1">
    <citation type="journal article" date="2020" name="G3 (Bethesda)">
        <title>Improved Reference Genome for Cyclotella cryptica CCMP332, a Model for Cell Wall Morphogenesis, Salinity Adaptation, and Lipid Production in Diatoms (Bacillariophyta).</title>
        <authorList>
            <person name="Roberts W.R."/>
            <person name="Downey K.M."/>
            <person name="Ruck E.C."/>
            <person name="Traller J.C."/>
            <person name="Alverson A.J."/>
        </authorList>
    </citation>
    <scope>NUCLEOTIDE SEQUENCE [LARGE SCALE GENOMIC DNA]</scope>
    <source>
        <strain evidence="2 3">CCMP332</strain>
    </source>
</reference>
<dbReference type="EMBL" id="JABMIG020000216">
    <property type="protein sequence ID" value="KAL3785371.1"/>
    <property type="molecule type" value="Genomic_DNA"/>
</dbReference>
<evidence type="ECO:0000256" key="1">
    <source>
        <dbReference type="SAM" id="MobiDB-lite"/>
    </source>
</evidence>
<accession>A0ABD3PDS9</accession>
<dbReference type="AlphaFoldDB" id="A0ABD3PDS9"/>
<protein>
    <submittedName>
        <fullName evidence="2">Uncharacterized protein</fullName>
    </submittedName>
</protein>
<proteinExistence type="predicted"/>
<evidence type="ECO:0000313" key="2">
    <source>
        <dbReference type="EMBL" id="KAL3785371.1"/>
    </source>
</evidence>
<feature type="region of interest" description="Disordered" evidence="1">
    <location>
        <begin position="15"/>
        <end position="37"/>
    </location>
</feature>
<organism evidence="2 3">
    <name type="scientific">Cyclotella cryptica</name>
    <dbReference type="NCBI Taxonomy" id="29204"/>
    <lineage>
        <taxon>Eukaryota</taxon>
        <taxon>Sar</taxon>
        <taxon>Stramenopiles</taxon>
        <taxon>Ochrophyta</taxon>
        <taxon>Bacillariophyta</taxon>
        <taxon>Coscinodiscophyceae</taxon>
        <taxon>Thalassiosirophycidae</taxon>
        <taxon>Stephanodiscales</taxon>
        <taxon>Stephanodiscaceae</taxon>
        <taxon>Cyclotella</taxon>
    </lineage>
</organism>
<name>A0ABD3PDS9_9STRA</name>